<keyword evidence="2" id="KW-1185">Reference proteome</keyword>
<dbReference type="EMBL" id="FUZF01000007">
    <property type="protein sequence ID" value="SKB72194.1"/>
    <property type="molecule type" value="Genomic_DNA"/>
</dbReference>
<evidence type="ECO:0000313" key="2">
    <source>
        <dbReference type="Proteomes" id="UP000190150"/>
    </source>
</evidence>
<proteinExistence type="predicted"/>
<sequence length="85" mass="9766">MTWNELLKHVPNNSTISRKPMLPFLFNVIVDQHGNLRNIKLAHDFKDDDKLVPSTIQLIKGKKVKVYTVFNQPVSTNIKLLVALK</sequence>
<organism evidence="1 2">
    <name type="scientific">Sphingobacterium nematocida</name>
    <dbReference type="NCBI Taxonomy" id="1513896"/>
    <lineage>
        <taxon>Bacteria</taxon>
        <taxon>Pseudomonadati</taxon>
        <taxon>Bacteroidota</taxon>
        <taxon>Sphingobacteriia</taxon>
        <taxon>Sphingobacteriales</taxon>
        <taxon>Sphingobacteriaceae</taxon>
        <taxon>Sphingobacterium</taxon>
    </lineage>
</organism>
<reference evidence="2" key="1">
    <citation type="submission" date="2017-02" db="EMBL/GenBank/DDBJ databases">
        <authorList>
            <person name="Varghese N."/>
            <person name="Submissions S."/>
        </authorList>
    </citation>
    <scope>NUCLEOTIDE SEQUENCE [LARGE SCALE GENOMIC DNA]</scope>
    <source>
        <strain evidence="2">DSM 24091</strain>
    </source>
</reference>
<accession>A0A1T5DKH0</accession>
<name>A0A1T5DKH0_9SPHI</name>
<evidence type="ECO:0000313" key="1">
    <source>
        <dbReference type="EMBL" id="SKB72194.1"/>
    </source>
</evidence>
<dbReference type="Proteomes" id="UP000190150">
    <property type="component" value="Unassembled WGS sequence"/>
</dbReference>
<dbReference type="STRING" id="1513896.SAMN05660841_02041"/>
<gene>
    <name evidence="1" type="ORF">SAMN05660841_02041</name>
</gene>
<protein>
    <submittedName>
        <fullName evidence="1">Uncharacterized protein</fullName>
    </submittedName>
</protein>
<dbReference type="AlphaFoldDB" id="A0A1T5DKH0"/>